<keyword evidence="4 8" id="KW-0812">Transmembrane</keyword>
<gene>
    <name evidence="9" type="ORF">A5844_000108</name>
</gene>
<feature type="transmembrane region" description="Helical" evidence="8">
    <location>
        <begin position="144"/>
        <end position="161"/>
    </location>
</feature>
<evidence type="ECO:0000256" key="3">
    <source>
        <dbReference type="ARBA" id="ARBA00022670"/>
    </source>
</evidence>
<dbReference type="GO" id="GO:0006508">
    <property type="term" value="P:proteolysis"/>
    <property type="evidence" value="ECO:0007669"/>
    <property type="project" value="UniProtKB-KW"/>
</dbReference>
<dbReference type="RefSeq" id="WP_086283123.1">
    <property type="nucleotide sequence ID" value="NZ_NGMO01000001.1"/>
</dbReference>
<evidence type="ECO:0000256" key="4">
    <source>
        <dbReference type="ARBA" id="ARBA00022692"/>
    </source>
</evidence>
<dbReference type="Pfam" id="PF04647">
    <property type="entry name" value="AgrB"/>
    <property type="match status" value="1"/>
</dbReference>
<keyword evidence="10" id="KW-1185">Reference proteome</keyword>
<evidence type="ECO:0000313" key="9">
    <source>
        <dbReference type="EMBL" id="OTP11894.1"/>
    </source>
</evidence>
<feature type="transmembrane region" description="Helical" evidence="8">
    <location>
        <begin position="167"/>
        <end position="184"/>
    </location>
</feature>
<evidence type="ECO:0000256" key="6">
    <source>
        <dbReference type="ARBA" id="ARBA00022989"/>
    </source>
</evidence>
<evidence type="ECO:0008006" key="11">
    <source>
        <dbReference type="Google" id="ProtNLM"/>
    </source>
</evidence>
<evidence type="ECO:0000256" key="7">
    <source>
        <dbReference type="ARBA" id="ARBA00023136"/>
    </source>
</evidence>
<keyword evidence="5" id="KW-0378">Hydrolase</keyword>
<dbReference type="AlphaFoldDB" id="A0A2C9XR59"/>
<dbReference type="GO" id="GO:0009372">
    <property type="term" value="P:quorum sensing"/>
    <property type="evidence" value="ECO:0007669"/>
    <property type="project" value="UniProtKB-KW"/>
</dbReference>
<keyword evidence="3" id="KW-0645">Protease</keyword>
<feature type="transmembrane region" description="Helical" evidence="8">
    <location>
        <begin position="83"/>
        <end position="103"/>
    </location>
</feature>
<evidence type="ECO:0000256" key="5">
    <source>
        <dbReference type="ARBA" id="ARBA00022801"/>
    </source>
</evidence>
<keyword evidence="6 8" id="KW-1133">Transmembrane helix</keyword>
<dbReference type="Proteomes" id="UP000194933">
    <property type="component" value="Unassembled WGS sequence"/>
</dbReference>
<dbReference type="GO" id="GO:0008233">
    <property type="term" value="F:peptidase activity"/>
    <property type="evidence" value="ECO:0007669"/>
    <property type="project" value="UniProtKB-KW"/>
</dbReference>
<dbReference type="SMART" id="SM00793">
    <property type="entry name" value="AgrB"/>
    <property type="match status" value="1"/>
</dbReference>
<reference evidence="9 10" key="1">
    <citation type="submission" date="2017-05" db="EMBL/GenBank/DDBJ databases">
        <title>The Genome Sequence of Enterococcus sp. 10A9_DIV0425.</title>
        <authorList>
            <consortium name="The Broad Institute Genomics Platform"/>
            <consortium name="The Broad Institute Genomic Center for Infectious Diseases"/>
            <person name="Earl A."/>
            <person name="Manson A."/>
            <person name="Schwartman J."/>
            <person name="Gilmore M."/>
            <person name="Abouelleil A."/>
            <person name="Cao P."/>
            <person name="Chapman S."/>
            <person name="Cusick C."/>
            <person name="Shea T."/>
            <person name="Young S."/>
            <person name="Neafsey D."/>
            <person name="Nusbaum C."/>
            <person name="Birren B."/>
        </authorList>
    </citation>
    <scope>NUCLEOTIDE SEQUENCE [LARGE SCALE GENOMIC DNA]</scope>
    <source>
        <strain evidence="9 10">10A9_DIV0425</strain>
    </source>
</reference>
<dbReference type="GO" id="GO:0016020">
    <property type="term" value="C:membrane"/>
    <property type="evidence" value="ECO:0007669"/>
    <property type="project" value="InterPro"/>
</dbReference>
<evidence type="ECO:0000256" key="1">
    <source>
        <dbReference type="ARBA" id="ARBA00022475"/>
    </source>
</evidence>
<name>A0A2C9XR59_9ENTE</name>
<accession>A0A2C9XR59</accession>
<evidence type="ECO:0000256" key="8">
    <source>
        <dbReference type="SAM" id="Phobius"/>
    </source>
</evidence>
<proteinExistence type="predicted"/>
<dbReference type="InterPro" id="IPR006741">
    <property type="entry name" value="AgrB"/>
</dbReference>
<dbReference type="STRING" id="1987383.A5844_000108"/>
<dbReference type="EMBL" id="NGMO01000001">
    <property type="protein sequence ID" value="OTP11894.1"/>
    <property type="molecule type" value="Genomic_DNA"/>
</dbReference>
<protein>
    <recommendedName>
        <fullName evidence="11">AgrB-like protein</fullName>
    </recommendedName>
</protein>
<keyword evidence="7 8" id="KW-0472">Membrane</keyword>
<feature type="transmembrane region" description="Helical" evidence="8">
    <location>
        <begin position="49"/>
        <end position="71"/>
    </location>
</feature>
<comment type="caution">
    <text evidence="9">The sequence shown here is derived from an EMBL/GenBank/DDBJ whole genome shotgun (WGS) entry which is preliminary data.</text>
</comment>
<keyword evidence="2" id="KW-0673">Quorum sensing</keyword>
<organism evidence="9 10">
    <name type="scientific">Candidatus Enterococcus wittei</name>
    <dbReference type="NCBI Taxonomy" id="1987383"/>
    <lineage>
        <taxon>Bacteria</taxon>
        <taxon>Bacillati</taxon>
        <taxon>Bacillota</taxon>
        <taxon>Bacilli</taxon>
        <taxon>Lactobacillales</taxon>
        <taxon>Enterococcaceae</taxon>
        <taxon>Enterococcus</taxon>
    </lineage>
</organism>
<evidence type="ECO:0000313" key="10">
    <source>
        <dbReference type="Proteomes" id="UP000194933"/>
    </source>
</evidence>
<keyword evidence="1" id="KW-1003">Cell membrane</keyword>
<sequence>MTDDYISLEEKLSKKISKKIGEQLKLSNLDTAKVEYGLSILFVDVFKMLVMYTFAIMLHILPAVFITHLVFISLRTTGKGFHASNSALCTVLSVFFLVFLPYVTSHFNLWFSRPSFVFLVLCVCTCIVVNKWLTDKRNVVIEKIIKQTGTIILLITMIGLLQPSDEIRTFIGLGLAIATLLMFIKTKGEDKK</sequence>
<evidence type="ECO:0000256" key="2">
    <source>
        <dbReference type="ARBA" id="ARBA00022654"/>
    </source>
</evidence>
<feature type="transmembrane region" description="Helical" evidence="8">
    <location>
        <begin position="115"/>
        <end position="132"/>
    </location>
</feature>